<protein>
    <submittedName>
        <fullName evidence="1">Uncharacterized protein</fullName>
    </submittedName>
</protein>
<reference evidence="1 2" key="1">
    <citation type="submission" date="2018-11" db="EMBL/GenBank/DDBJ databases">
        <authorList>
            <consortium name="Pathogen Informatics"/>
        </authorList>
    </citation>
    <scope>NUCLEOTIDE SEQUENCE [LARGE SCALE GENOMIC DNA]</scope>
</reference>
<evidence type="ECO:0000313" key="1">
    <source>
        <dbReference type="EMBL" id="VDK50896.1"/>
    </source>
</evidence>
<gene>
    <name evidence="1" type="ORF">TASK_LOCUS10281</name>
</gene>
<sequence length="66" mass="7311">MAFHWAWEEEEEWGAGMTVPPTSSPLSLFQPAANAYAMHLQSATTVAVTWRLYWQGERASGRAGGQ</sequence>
<accession>A0A3P6QHY1</accession>
<dbReference type="EMBL" id="UYRS01021966">
    <property type="protein sequence ID" value="VDK50896.1"/>
    <property type="molecule type" value="Genomic_DNA"/>
</dbReference>
<dbReference type="Proteomes" id="UP000282613">
    <property type="component" value="Unassembled WGS sequence"/>
</dbReference>
<proteinExistence type="predicted"/>
<keyword evidence="2" id="KW-1185">Reference proteome</keyword>
<evidence type="ECO:0000313" key="2">
    <source>
        <dbReference type="Proteomes" id="UP000282613"/>
    </source>
</evidence>
<dbReference type="AlphaFoldDB" id="A0A3P6QHY1"/>
<name>A0A3P6QHY1_TAEAS</name>
<organism evidence="1 2">
    <name type="scientific">Taenia asiatica</name>
    <name type="common">Asian tapeworm</name>
    <dbReference type="NCBI Taxonomy" id="60517"/>
    <lineage>
        <taxon>Eukaryota</taxon>
        <taxon>Metazoa</taxon>
        <taxon>Spiralia</taxon>
        <taxon>Lophotrochozoa</taxon>
        <taxon>Platyhelminthes</taxon>
        <taxon>Cestoda</taxon>
        <taxon>Eucestoda</taxon>
        <taxon>Cyclophyllidea</taxon>
        <taxon>Taeniidae</taxon>
        <taxon>Taenia</taxon>
    </lineage>
</organism>